<gene>
    <name evidence="1" type="ORF">XthCFBP4691_10895</name>
</gene>
<name>A0A2S6ZET4_9XANT</name>
<dbReference type="EMBL" id="MIGX01000046">
    <property type="protein sequence ID" value="PPT90752.1"/>
    <property type="molecule type" value="Genomic_DNA"/>
</dbReference>
<reference evidence="1 2" key="1">
    <citation type="submission" date="2016-08" db="EMBL/GenBank/DDBJ databases">
        <title>Evolution of the type three secretion system and type three effector repertoires in Xanthomonas.</title>
        <authorList>
            <person name="Merda D."/>
            <person name="Briand M."/>
            <person name="Bosis E."/>
            <person name="Rousseau C."/>
            <person name="Portier P."/>
            <person name="Jacques M.-A."/>
            <person name="Fischer-Le Saux M."/>
        </authorList>
    </citation>
    <scope>NUCLEOTIDE SEQUENCE [LARGE SCALE GENOMIC DNA]</scope>
    <source>
        <strain evidence="1 2">CFBP 4691</strain>
    </source>
</reference>
<dbReference type="AlphaFoldDB" id="A0A2S6ZET4"/>
<evidence type="ECO:0000313" key="1">
    <source>
        <dbReference type="EMBL" id="PPT90752.1"/>
    </source>
</evidence>
<organism evidence="1 2">
    <name type="scientific">Xanthomonas theicola</name>
    <dbReference type="NCBI Taxonomy" id="56464"/>
    <lineage>
        <taxon>Bacteria</taxon>
        <taxon>Pseudomonadati</taxon>
        <taxon>Pseudomonadota</taxon>
        <taxon>Gammaproteobacteria</taxon>
        <taxon>Lysobacterales</taxon>
        <taxon>Lysobacteraceae</taxon>
        <taxon>Xanthomonas</taxon>
    </lineage>
</organism>
<proteinExistence type="predicted"/>
<keyword evidence="2" id="KW-1185">Reference proteome</keyword>
<accession>A0A2S6ZET4</accession>
<comment type="caution">
    <text evidence="1">The sequence shown here is derived from an EMBL/GenBank/DDBJ whole genome shotgun (WGS) entry which is preliminary data.</text>
</comment>
<dbReference type="Proteomes" id="UP000239898">
    <property type="component" value="Unassembled WGS sequence"/>
</dbReference>
<protein>
    <submittedName>
        <fullName evidence="1">Uncharacterized protein</fullName>
    </submittedName>
</protein>
<evidence type="ECO:0000313" key="2">
    <source>
        <dbReference type="Proteomes" id="UP000239898"/>
    </source>
</evidence>
<dbReference type="RefSeq" id="WP_128420429.1">
    <property type="nucleotide sequence ID" value="NZ_CP049017.1"/>
</dbReference>
<sequence>MLAFLICLALRVWINWFWPRDGAALWLYGTDAYNSLERLFFLSVLRVEQVRTRDFVVALAIRMLWHPPLRLGR</sequence>